<dbReference type="GO" id="GO:0016020">
    <property type="term" value="C:membrane"/>
    <property type="evidence" value="ECO:0007669"/>
    <property type="project" value="GOC"/>
</dbReference>
<name>A0A0D2WHT5_CAPO3</name>
<proteinExistence type="predicted"/>
<dbReference type="RefSeq" id="XP_004364911.1">
    <property type="nucleotide sequence ID" value="XM_004364854.2"/>
</dbReference>
<feature type="domain" description="Saposin B-type" evidence="4">
    <location>
        <begin position="114"/>
        <end position="195"/>
    </location>
</feature>
<dbReference type="STRING" id="595528.A0A0D2WHT5"/>
<evidence type="ECO:0000313" key="6">
    <source>
        <dbReference type="Proteomes" id="UP000008743"/>
    </source>
</evidence>
<dbReference type="InterPro" id="IPR051428">
    <property type="entry name" value="Sphingo_Act-Surfact_Prot"/>
</dbReference>
<evidence type="ECO:0000256" key="3">
    <source>
        <dbReference type="SAM" id="SignalP"/>
    </source>
</evidence>
<protein>
    <submittedName>
        <fullName evidence="5">SapB domain-containing protein</fullName>
    </submittedName>
</protein>
<dbReference type="OMA" id="IWEEIPK"/>
<reference evidence="6" key="1">
    <citation type="submission" date="2011-02" db="EMBL/GenBank/DDBJ databases">
        <title>The Genome Sequence of Capsaspora owczarzaki ATCC 30864.</title>
        <authorList>
            <person name="Russ C."/>
            <person name="Cuomo C."/>
            <person name="Burger G."/>
            <person name="Gray M.W."/>
            <person name="Holland P.W.H."/>
            <person name="King N."/>
            <person name="Lang F.B.F."/>
            <person name="Roger A.J."/>
            <person name="Ruiz-Trillo I."/>
            <person name="Young S.K."/>
            <person name="Zeng Q."/>
            <person name="Gargeya S."/>
            <person name="Alvarado L."/>
            <person name="Berlin A."/>
            <person name="Chapman S.B."/>
            <person name="Chen Z."/>
            <person name="Freedman E."/>
            <person name="Gellesch M."/>
            <person name="Goldberg J."/>
            <person name="Griggs A."/>
            <person name="Gujja S."/>
            <person name="Heilman E."/>
            <person name="Heiman D."/>
            <person name="Howarth C."/>
            <person name="Mehta T."/>
            <person name="Neiman D."/>
            <person name="Pearson M."/>
            <person name="Roberts A."/>
            <person name="Saif S."/>
            <person name="Shea T."/>
            <person name="Shenoy N."/>
            <person name="Sisk P."/>
            <person name="Stolte C."/>
            <person name="Sykes S."/>
            <person name="White J."/>
            <person name="Yandava C."/>
            <person name="Haas B."/>
            <person name="Nusbaum C."/>
            <person name="Birren B."/>
        </authorList>
    </citation>
    <scope>NUCLEOTIDE SEQUENCE</scope>
    <source>
        <strain evidence="6">ATCC 30864</strain>
    </source>
</reference>
<dbReference type="InterPro" id="IPR008138">
    <property type="entry name" value="SapB_2"/>
</dbReference>
<dbReference type="EMBL" id="KE346360">
    <property type="protein sequence ID" value="KJE88378.1"/>
    <property type="molecule type" value="Genomic_DNA"/>
</dbReference>
<keyword evidence="6" id="KW-1185">Reference proteome</keyword>
<dbReference type="Pfam" id="PF03489">
    <property type="entry name" value="SapB_2"/>
    <property type="match status" value="2"/>
</dbReference>
<dbReference type="OrthoDB" id="69496at2759"/>
<keyword evidence="3" id="KW-0732">Signal</keyword>
<dbReference type="Proteomes" id="UP000008743">
    <property type="component" value="Unassembled WGS sequence"/>
</dbReference>
<accession>A0A0D2WHT5</accession>
<dbReference type="PhylomeDB" id="A0A0D2WHT5"/>
<organism evidence="5 6">
    <name type="scientific">Capsaspora owczarzaki (strain ATCC 30864)</name>
    <dbReference type="NCBI Taxonomy" id="595528"/>
    <lineage>
        <taxon>Eukaryota</taxon>
        <taxon>Filasterea</taxon>
        <taxon>Capsaspora</taxon>
    </lineage>
</organism>
<evidence type="ECO:0000259" key="4">
    <source>
        <dbReference type="PROSITE" id="PS50015"/>
    </source>
</evidence>
<gene>
    <name evidence="5" type="ORF">CAOG_000040</name>
</gene>
<dbReference type="PROSITE" id="PS50015">
    <property type="entry name" value="SAP_B"/>
    <property type="match status" value="2"/>
</dbReference>
<dbReference type="InterPro" id="IPR007856">
    <property type="entry name" value="SapB_1"/>
</dbReference>
<dbReference type="SMART" id="SM00741">
    <property type="entry name" value="SapB"/>
    <property type="match status" value="2"/>
</dbReference>
<sequence>MKFALALVAFVALFASAQAASANCALCELSVREIVNDLGQNATVSQIIAKVAGLCDDLPSTLRSECVALVDEYGASIIALLAADIQPAQVCTLLGLCTSTEAAQVKATFNMVGKGPLCPICEFIVAEVEKKITSNSTEQEIIHAVTGICTELPKSLESACDDYIDEKGAMIINQLVNKVTPVEVCTRLHECTSRVPSFVDRLTNIKAILEKVVKA</sequence>
<dbReference type="GO" id="GO:0005764">
    <property type="term" value="C:lysosome"/>
    <property type="evidence" value="ECO:0007669"/>
    <property type="project" value="InterPro"/>
</dbReference>
<dbReference type="PRINTS" id="PR01797">
    <property type="entry name" value="SAPOSIN"/>
</dbReference>
<dbReference type="SUPFAM" id="SSF47862">
    <property type="entry name" value="Saposin"/>
    <property type="match status" value="3"/>
</dbReference>
<dbReference type="InterPro" id="IPR008139">
    <property type="entry name" value="SaposinB_dom"/>
</dbReference>
<dbReference type="PANTHER" id="PTHR11480:SF3">
    <property type="entry name" value="BCDNA.GH08312"/>
    <property type="match status" value="1"/>
</dbReference>
<dbReference type="Gene3D" id="1.10.225.10">
    <property type="entry name" value="Saposin-like"/>
    <property type="match status" value="2"/>
</dbReference>
<keyword evidence="2" id="KW-0325">Glycoprotein</keyword>
<evidence type="ECO:0000313" key="5">
    <source>
        <dbReference type="EMBL" id="KJE88378.1"/>
    </source>
</evidence>
<dbReference type="PANTHER" id="PTHR11480">
    <property type="entry name" value="SAPOSIN-RELATED"/>
    <property type="match status" value="1"/>
</dbReference>
<dbReference type="GO" id="GO:0006665">
    <property type="term" value="P:sphingolipid metabolic process"/>
    <property type="evidence" value="ECO:0007669"/>
    <property type="project" value="InterPro"/>
</dbReference>
<feature type="domain" description="Saposin B-type" evidence="4">
    <location>
        <begin position="20"/>
        <end position="101"/>
    </location>
</feature>
<dbReference type="InterPro" id="IPR008373">
    <property type="entry name" value="Saposin"/>
</dbReference>
<dbReference type="AlphaFoldDB" id="A0A0D2WHT5"/>
<dbReference type="InParanoid" id="A0A0D2WHT5"/>
<dbReference type="eggNOG" id="KOG1340">
    <property type="taxonomic scope" value="Eukaryota"/>
</dbReference>
<dbReference type="InterPro" id="IPR011001">
    <property type="entry name" value="Saposin-like"/>
</dbReference>
<evidence type="ECO:0000256" key="1">
    <source>
        <dbReference type="ARBA" id="ARBA00023157"/>
    </source>
</evidence>
<feature type="signal peptide" evidence="3">
    <location>
        <begin position="1"/>
        <end position="19"/>
    </location>
</feature>
<keyword evidence="1" id="KW-1015">Disulfide bond</keyword>
<dbReference type="Pfam" id="PF05184">
    <property type="entry name" value="SapB_1"/>
    <property type="match status" value="2"/>
</dbReference>
<evidence type="ECO:0000256" key="2">
    <source>
        <dbReference type="ARBA" id="ARBA00023180"/>
    </source>
</evidence>
<feature type="chain" id="PRO_5002254974" evidence="3">
    <location>
        <begin position="20"/>
        <end position="215"/>
    </location>
</feature>